<feature type="compositionally biased region" description="Acidic residues" evidence="1">
    <location>
        <begin position="204"/>
        <end position="221"/>
    </location>
</feature>
<proteinExistence type="predicted"/>
<keyword evidence="3" id="KW-1185">Reference proteome</keyword>
<organism evidence="2 3">
    <name type="scientific">Lepraria neglecta</name>
    <dbReference type="NCBI Taxonomy" id="209136"/>
    <lineage>
        <taxon>Eukaryota</taxon>
        <taxon>Fungi</taxon>
        <taxon>Dikarya</taxon>
        <taxon>Ascomycota</taxon>
        <taxon>Pezizomycotina</taxon>
        <taxon>Lecanoromycetes</taxon>
        <taxon>OSLEUM clade</taxon>
        <taxon>Lecanoromycetidae</taxon>
        <taxon>Lecanorales</taxon>
        <taxon>Lecanorineae</taxon>
        <taxon>Stereocaulaceae</taxon>
        <taxon>Lepraria</taxon>
    </lineage>
</organism>
<gene>
    <name evidence="2" type="ORF">OEA41_010895</name>
</gene>
<sequence>MVNCIANIRLTDDNLDRYWEKFLDLVVASDGHPTLLGIGAGGSIIQHIERDENDPRIWDVANSKILNVQIIDSTTFRSLTGLNSPRTPINAQMYKQMGLPFYSLWRDEGKEDGVASAWGGLVGVAEVASKSRKRKQEHTTPVSEGSEEWGLLNTGAWGLLGSEEENTEGGGVGAERGFKEQSFEFPIVLLDVDDTLPKFRSVAEPEESDEVWEDMEGEDNS</sequence>
<dbReference type="AlphaFoldDB" id="A0AAD9YYP3"/>
<evidence type="ECO:0000313" key="2">
    <source>
        <dbReference type="EMBL" id="KAK3167766.1"/>
    </source>
</evidence>
<name>A0AAD9YYP3_9LECA</name>
<accession>A0AAD9YYP3</accession>
<protein>
    <submittedName>
        <fullName evidence="2">Uncharacterized protein</fullName>
    </submittedName>
</protein>
<dbReference type="Proteomes" id="UP001276659">
    <property type="component" value="Unassembled WGS sequence"/>
</dbReference>
<dbReference type="EMBL" id="JASNWA010000011">
    <property type="protein sequence ID" value="KAK3167766.1"/>
    <property type="molecule type" value="Genomic_DNA"/>
</dbReference>
<reference evidence="2" key="1">
    <citation type="submission" date="2022-11" db="EMBL/GenBank/DDBJ databases">
        <title>Chromosomal genome sequence assembly and mating type (MAT) locus characterization of the leprose asexual lichenized fungus Lepraria neglecta (Nyl.) Erichsen.</title>
        <authorList>
            <person name="Allen J.L."/>
            <person name="Pfeffer B."/>
        </authorList>
    </citation>
    <scope>NUCLEOTIDE SEQUENCE</scope>
    <source>
        <strain evidence="2">Allen 5258</strain>
    </source>
</reference>
<evidence type="ECO:0000313" key="3">
    <source>
        <dbReference type="Proteomes" id="UP001276659"/>
    </source>
</evidence>
<feature type="region of interest" description="Disordered" evidence="1">
    <location>
        <begin position="200"/>
        <end position="221"/>
    </location>
</feature>
<comment type="caution">
    <text evidence="2">The sequence shown here is derived from an EMBL/GenBank/DDBJ whole genome shotgun (WGS) entry which is preliminary data.</text>
</comment>
<evidence type="ECO:0000256" key="1">
    <source>
        <dbReference type="SAM" id="MobiDB-lite"/>
    </source>
</evidence>